<dbReference type="Pfam" id="PF08241">
    <property type="entry name" value="Methyltransf_11"/>
    <property type="match status" value="1"/>
</dbReference>
<comment type="caution">
    <text evidence="2">The sequence shown here is derived from an EMBL/GenBank/DDBJ whole genome shotgun (WGS) entry which is preliminary data.</text>
</comment>
<sequence>MPALYDQIGHGYDTTRRADPFLVSRIVNALGETKGGPCLDLACGSGNYTLALAGHGIRIHGTDQSRTMIASAAKKAGRGAPVTWSVADATALPFATGAFGGAVCTLALHHFPALAPPFAEVRRTLAGGRFVLFTATREQMAAYWLREYFPVALERSASAMPAEDEIVKPLRAAGFGDVRLEPYEVAPDLQDLFLYSGKHRPHMYLDANVRANMSTFGALADPAEVAAGCARLAADLSSGRIDEVIAAYPSRGGDYLLVAAGD</sequence>
<reference evidence="2 3" key="1">
    <citation type="submission" date="2020-08" db="EMBL/GenBank/DDBJ databases">
        <title>Genomic Encyclopedia of Type Strains, Phase IV (KMG-IV): sequencing the most valuable type-strain genomes for metagenomic binning, comparative biology and taxonomic classification.</title>
        <authorList>
            <person name="Goeker M."/>
        </authorList>
    </citation>
    <scope>NUCLEOTIDE SEQUENCE [LARGE SCALE GENOMIC DNA]</scope>
    <source>
        <strain evidence="2 3">DSM 29007</strain>
    </source>
</reference>
<proteinExistence type="predicted"/>
<dbReference type="GO" id="GO:0008757">
    <property type="term" value="F:S-adenosylmethionine-dependent methyltransferase activity"/>
    <property type="evidence" value="ECO:0007669"/>
    <property type="project" value="InterPro"/>
</dbReference>
<name>A0A841H071_9BACT</name>
<dbReference type="EMBL" id="JACHIA010000008">
    <property type="protein sequence ID" value="MBB6071420.1"/>
    <property type="molecule type" value="Genomic_DNA"/>
</dbReference>
<keyword evidence="2" id="KW-0489">Methyltransferase</keyword>
<keyword evidence="3" id="KW-1185">Reference proteome</keyword>
<accession>A0A841H071</accession>
<evidence type="ECO:0000259" key="1">
    <source>
        <dbReference type="Pfam" id="PF08241"/>
    </source>
</evidence>
<gene>
    <name evidence="2" type="ORF">HNQ61_003044</name>
</gene>
<evidence type="ECO:0000313" key="3">
    <source>
        <dbReference type="Proteomes" id="UP000582837"/>
    </source>
</evidence>
<dbReference type="AlphaFoldDB" id="A0A841H071"/>
<dbReference type="InterPro" id="IPR013216">
    <property type="entry name" value="Methyltransf_11"/>
</dbReference>
<keyword evidence="2" id="KW-0808">Transferase</keyword>
<dbReference type="GO" id="GO:0032259">
    <property type="term" value="P:methylation"/>
    <property type="evidence" value="ECO:0007669"/>
    <property type="project" value="UniProtKB-KW"/>
</dbReference>
<dbReference type="PANTHER" id="PTHR43861:SF1">
    <property type="entry name" value="TRANS-ACONITATE 2-METHYLTRANSFERASE"/>
    <property type="match status" value="1"/>
</dbReference>
<dbReference type="InterPro" id="IPR029063">
    <property type="entry name" value="SAM-dependent_MTases_sf"/>
</dbReference>
<protein>
    <submittedName>
        <fullName evidence="2">SAM-dependent methyltransferase</fullName>
    </submittedName>
</protein>
<dbReference type="PANTHER" id="PTHR43861">
    <property type="entry name" value="TRANS-ACONITATE 2-METHYLTRANSFERASE-RELATED"/>
    <property type="match status" value="1"/>
</dbReference>
<feature type="domain" description="Methyltransferase type 11" evidence="1">
    <location>
        <begin position="39"/>
        <end position="129"/>
    </location>
</feature>
<dbReference type="Gene3D" id="3.40.50.150">
    <property type="entry name" value="Vaccinia Virus protein VP39"/>
    <property type="match status" value="1"/>
</dbReference>
<dbReference type="CDD" id="cd02440">
    <property type="entry name" value="AdoMet_MTases"/>
    <property type="match status" value="1"/>
</dbReference>
<dbReference type="SUPFAM" id="SSF53335">
    <property type="entry name" value="S-adenosyl-L-methionine-dependent methyltransferases"/>
    <property type="match status" value="1"/>
</dbReference>
<dbReference type="Proteomes" id="UP000582837">
    <property type="component" value="Unassembled WGS sequence"/>
</dbReference>
<evidence type="ECO:0000313" key="2">
    <source>
        <dbReference type="EMBL" id="MBB6071420.1"/>
    </source>
</evidence>
<dbReference type="RefSeq" id="WP_170036700.1">
    <property type="nucleotide sequence ID" value="NZ_JABDTL010000002.1"/>
</dbReference>
<organism evidence="2 3">
    <name type="scientific">Longimicrobium terrae</name>
    <dbReference type="NCBI Taxonomy" id="1639882"/>
    <lineage>
        <taxon>Bacteria</taxon>
        <taxon>Pseudomonadati</taxon>
        <taxon>Gemmatimonadota</taxon>
        <taxon>Longimicrobiia</taxon>
        <taxon>Longimicrobiales</taxon>
        <taxon>Longimicrobiaceae</taxon>
        <taxon>Longimicrobium</taxon>
    </lineage>
</organism>